<evidence type="ECO:0000313" key="1">
    <source>
        <dbReference type="EMBL" id="CAG8498714.1"/>
    </source>
</evidence>
<protein>
    <submittedName>
        <fullName evidence="1">14052_t:CDS:1</fullName>
    </submittedName>
</protein>
<name>A0ACA9KX53_9GLOM</name>
<proteinExistence type="predicted"/>
<comment type="caution">
    <text evidence="1">The sequence shown here is derived from an EMBL/GenBank/DDBJ whole genome shotgun (WGS) entry which is preliminary data.</text>
</comment>
<evidence type="ECO:0000313" key="2">
    <source>
        <dbReference type="Proteomes" id="UP000789525"/>
    </source>
</evidence>
<dbReference type="Proteomes" id="UP000789525">
    <property type="component" value="Unassembled WGS sequence"/>
</dbReference>
<reference evidence="1" key="1">
    <citation type="submission" date="2021-06" db="EMBL/GenBank/DDBJ databases">
        <authorList>
            <person name="Kallberg Y."/>
            <person name="Tangrot J."/>
            <person name="Rosling A."/>
        </authorList>
    </citation>
    <scope>NUCLEOTIDE SEQUENCE</scope>
    <source>
        <strain evidence="1">CL356</strain>
    </source>
</reference>
<gene>
    <name evidence="1" type="ORF">ACOLOM_LOCUS2700</name>
</gene>
<sequence>MEEKIFEFVAKKDINNLSSYLDEVEVEKLTDLVRQQLNDEKKFYDEKKGCFPLICAVFKGSAFEEIGSEGRQIEIEKLRDRRRVMIMMEIVKWSVTIVEVNEPPPDNSSSGVSMSGPDYKDYILNKICTIKWHPSNILSLTGELRDIVMTNEQGQKRLILKGICEHFNSVDEEVDEEQDSGENDGSHNTLTFSQLSHMEGTVIIHICFAVTQDQELGREFLKYMKSGKTSLLTPFNVACMLSIARILRFKVTVLEFLRSSVISAFKDREKIERAKWISKVDTSNVLTYTPIMSLFRKIIRKTSFGWDQVTQSLVQLGILIMDTASGVSTKSTDTFKVSQITPRNASELTSELGITILFEMFKIHDMVRAEILDQILSSIISKSASAENFLNLLEMIVKEAPHYLVNYLPKIRGTLDYLTFLPHHLTDKLLKALQPIIFANQSFRDGLMIVLRKGMSTKDLEGRHTVLTGYLRLLKGHASGVCNTWAMSQLSTGSSHSTHKQDQNSLSFEVLRTLRRCFSQQAEIRLSLYQGLMAAMDVQENLKPLIFDILYPHFKQYFVMETGVHATVNIESCLSVSGEVSILEPLPYLFACNVVYDEPQLKDCENIVELLIERLQNADMSEFMIDPAADFSMNNNEGIRNNLSANLLLGCYEAALEHTFYSLSEPNLGTSEKIIQLFKKYTALFQVIKEKSVSSRGRKILYSTPQNTILSFKCVTDLSKFIFKDITGVTVNHAKNVLGANYEFVKYINAVSYTIISEFTKDLSNFSPEDQTMFEHCASLGQVIMNEFIINSTKLDVVSKEDSKKDKVKSNYAIAIESFTLLSQAVASCWPDRLVEFFSSSYPRDLLEGDAPGDLDGWLYIYVQKFMHLMVLSLSERIPQTKDALVICQTVTAWTTYFTRKTDVDSKSREYVEQLFSWIIKFCKERAVEEMGLSKSLMNLLLSLERDMAEFDTIVEIAKDISNVLGPITARPEHSDAENPQFAIVNPRSSSTVSTLLILFLDLIYDEMEWLLNRMKGLCSVANADSDDESIEMDEVERTICLRLTKLMEATLFLEETSLHPSSSEHLIKCLQKVYKVLVALTKYKLSEAGDIEEHFTDVIKFAGLKLSERMYDFLTAFLSASNGSCSLSRKGKPKATTKSRISKESKMIPDLIFISEQFERYLLQLSKKTKVDFMQYITVSTARDFKIKTEKSKKSKTSSDLLIDDEEDDTSDALIDEEKEEVNGGEGPSEEPPRKRRRSDSSMETDDKVI</sequence>
<accession>A0ACA9KX53</accession>
<organism evidence="1 2">
    <name type="scientific">Acaulospora colombiana</name>
    <dbReference type="NCBI Taxonomy" id="27376"/>
    <lineage>
        <taxon>Eukaryota</taxon>
        <taxon>Fungi</taxon>
        <taxon>Fungi incertae sedis</taxon>
        <taxon>Mucoromycota</taxon>
        <taxon>Glomeromycotina</taxon>
        <taxon>Glomeromycetes</taxon>
        <taxon>Diversisporales</taxon>
        <taxon>Acaulosporaceae</taxon>
        <taxon>Acaulospora</taxon>
    </lineage>
</organism>
<keyword evidence="2" id="KW-1185">Reference proteome</keyword>
<dbReference type="EMBL" id="CAJVPT010003685">
    <property type="protein sequence ID" value="CAG8498714.1"/>
    <property type="molecule type" value="Genomic_DNA"/>
</dbReference>